<dbReference type="EMBL" id="JXXR01000020">
    <property type="protein sequence ID" value="KJY69276.1"/>
    <property type="molecule type" value="Genomic_DNA"/>
</dbReference>
<dbReference type="Gene3D" id="2.60.40.420">
    <property type="entry name" value="Cupredoxins - blue copper proteins"/>
    <property type="match status" value="1"/>
</dbReference>
<accession>A0A837G552</accession>
<dbReference type="AlphaFoldDB" id="A0A837G552"/>
<gene>
    <name evidence="1" type="ORF">TW71_18565</name>
</gene>
<protein>
    <submittedName>
        <fullName evidence="1">Uncharacterized protein</fullName>
    </submittedName>
</protein>
<reference evidence="1" key="1">
    <citation type="journal article" date="2015" name="BMC Genomics">
        <title>Genome mining reveals unlocked bioactive potential of marine Gram-negative bacteria.</title>
        <authorList>
            <person name="Machado H."/>
            <person name="Sonnenschein E.C."/>
            <person name="Melchiorsen J."/>
            <person name="Gram L."/>
        </authorList>
    </citation>
    <scope>NUCLEOTIDE SEQUENCE</scope>
    <source>
        <strain evidence="1">S2052</strain>
    </source>
</reference>
<dbReference type="RefSeq" id="WP_045986903.1">
    <property type="nucleotide sequence ID" value="NZ_CP063051.1"/>
</dbReference>
<dbReference type="InterPro" id="IPR008972">
    <property type="entry name" value="Cupredoxin"/>
</dbReference>
<dbReference type="SUPFAM" id="SSF49464">
    <property type="entry name" value="Carboxypeptidase regulatory domain-like"/>
    <property type="match status" value="1"/>
</dbReference>
<dbReference type="SUPFAM" id="SSF49503">
    <property type="entry name" value="Cupredoxins"/>
    <property type="match status" value="1"/>
</dbReference>
<dbReference type="InterPro" id="IPR008969">
    <property type="entry name" value="CarboxyPept-like_regulatory"/>
</dbReference>
<evidence type="ECO:0000313" key="1">
    <source>
        <dbReference type="EMBL" id="KJY69276.1"/>
    </source>
</evidence>
<comment type="caution">
    <text evidence="1">The sequence shown here is derived from an EMBL/GenBank/DDBJ whole genome shotgun (WGS) entry which is preliminary data.</text>
</comment>
<sequence>MRHLLPILFLFPVISSYAAPIEVRVVQSNGKPVKDAVVYVTASNLPVEETTTNETLVTEVSQNGRAFKPYISVVRVNQPVLFTNKDDISHHIYSITGPLDFSFVIRASEQGVEKSFPSEGVVAMGCNIHDWMSGYIKVVDTPYYTITGKSGVARITLPDGLENVMLTAWHPQMNETLQTEVAGDQEFELALTKKMLPIPKQKNAQMIDFYGSYK</sequence>
<name>A0A837G552_9VIBR</name>
<proteinExistence type="predicted"/>
<organism evidence="1">
    <name type="scientific">Vibrio coralliilyticus</name>
    <dbReference type="NCBI Taxonomy" id="190893"/>
    <lineage>
        <taxon>Bacteria</taxon>
        <taxon>Pseudomonadati</taxon>
        <taxon>Pseudomonadota</taxon>
        <taxon>Gammaproteobacteria</taxon>
        <taxon>Vibrionales</taxon>
        <taxon>Vibrionaceae</taxon>
        <taxon>Vibrio</taxon>
    </lineage>
</organism>